<dbReference type="PANTHER" id="PTHR42887:SF1">
    <property type="entry name" value="BLR3961 PROTEIN"/>
    <property type="match status" value="1"/>
</dbReference>
<evidence type="ECO:0000256" key="2">
    <source>
        <dbReference type="ARBA" id="ARBA00022630"/>
    </source>
</evidence>
<sequence>MVAPRVCVVGGGPAGLAAAEVLAQAGCAVRVCDAMPSFGRKFLMAGRGGLNITHSESHASLCDRYGPAADWLRPALDAWRAEDIRQWMAGLGQDSFAGSSGRVFPVAMKASPLLRAWLERLRGLGVDLSANTRWLGWNTQGQPVVQNTRDAGPPQDIEAEALVLALGGGSWPRLGATGGWVSLLQARGVDVAPLQPANCGFTVAWSSLFSQRFAGAPLKPVAVTFGGQRVRGELMVTETGLEGGALYALSAAVRAHVQAHGQATLLCDLRPEMDVGELASRLASTRARESLSNRLRKALRLSPAAIGLLREGGLLPENPHSLAARIKATPVVLGAPAAIGRAISSAGGVAWQACTPGYMLRALPGVFVAGEMLDWEAPTGGYLLHACLATGRAAAHGVLDWLQEGGARRYSLTP</sequence>
<dbReference type="PANTHER" id="PTHR42887">
    <property type="entry name" value="OS12G0638800 PROTEIN"/>
    <property type="match status" value="1"/>
</dbReference>
<evidence type="ECO:0000259" key="4">
    <source>
        <dbReference type="Pfam" id="PF03486"/>
    </source>
</evidence>
<comment type="cofactor">
    <cofactor evidence="1">
        <name>FAD</name>
        <dbReference type="ChEBI" id="CHEBI:57692"/>
    </cofactor>
</comment>
<evidence type="ECO:0000313" key="7">
    <source>
        <dbReference type="Proteomes" id="UP000324536"/>
    </source>
</evidence>
<dbReference type="Proteomes" id="UP000324536">
    <property type="component" value="Chromosome"/>
</dbReference>
<dbReference type="RefSeq" id="WP_149278178.1">
    <property type="nucleotide sequence ID" value="NZ_CP043506.1"/>
</dbReference>
<accession>A0A5C1YNT5</accession>
<dbReference type="NCBIfam" id="TIGR00275">
    <property type="entry name" value="aminoacetone oxidase family FAD-binding enzyme"/>
    <property type="match status" value="1"/>
</dbReference>
<keyword evidence="7" id="KW-1185">Reference proteome</keyword>
<dbReference type="InterPro" id="IPR004792">
    <property type="entry name" value="BaiN-like"/>
</dbReference>
<dbReference type="InterPro" id="IPR022460">
    <property type="entry name" value="Flavoprotein_PP4765"/>
</dbReference>
<dbReference type="Gene3D" id="1.10.8.260">
    <property type="entry name" value="HI0933 insert domain-like"/>
    <property type="match status" value="1"/>
</dbReference>
<keyword evidence="3" id="KW-0274">FAD</keyword>
<name>A0A5C1YNT5_9PROT</name>
<dbReference type="SUPFAM" id="SSF160996">
    <property type="entry name" value="HI0933 insert domain-like"/>
    <property type="match status" value="1"/>
</dbReference>
<feature type="domain" description="RsdA/BaiN/AoA(So)-like insert" evidence="5">
    <location>
        <begin position="195"/>
        <end position="342"/>
    </location>
</feature>
<feature type="domain" description="RsdA/BaiN/AoA(So)-like Rossmann fold-like" evidence="4">
    <location>
        <begin position="5"/>
        <end position="396"/>
    </location>
</feature>
<dbReference type="InterPro" id="IPR055178">
    <property type="entry name" value="RsdA/BaiN/AoA(So)-like_dom"/>
</dbReference>
<dbReference type="Pfam" id="PF22780">
    <property type="entry name" value="HI0933_like_1st"/>
    <property type="match status" value="1"/>
</dbReference>
<protein>
    <submittedName>
        <fullName evidence="6">TIGR03862 family flavoprotein</fullName>
    </submittedName>
</protein>
<dbReference type="InterPro" id="IPR023166">
    <property type="entry name" value="BaiN-like_dom_sf"/>
</dbReference>
<dbReference type="AlphaFoldDB" id="A0A5C1YNT5"/>
<dbReference type="Gene3D" id="3.50.50.60">
    <property type="entry name" value="FAD/NAD(P)-binding domain"/>
    <property type="match status" value="1"/>
</dbReference>
<proteinExistence type="predicted"/>
<dbReference type="EMBL" id="CP043506">
    <property type="protein sequence ID" value="QEO16737.1"/>
    <property type="molecule type" value="Genomic_DNA"/>
</dbReference>
<evidence type="ECO:0000256" key="3">
    <source>
        <dbReference type="ARBA" id="ARBA00022827"/>
    </source>
</evidence>
<evidence type="ECO:0000256" key="1">
    <source>
        <dbReference type="ARBA" id="ARBA00001974"/>
    </source>
</evidence>
<dbReference type="Gene3D" id="2.40.30.10">
    <property type="entry name" value="Translation factors"/>
    <property type="match status" value="1"/>
</dbReference>
<dbReference type="KEGG" id="acek:FLP30_02350"/>
<keyword evidence="2" id="KW-0285">Flavoprotein</keyword>
<dbReference type="Pfam" id="PF03486">
    <property type="entry name" value="HI0933_like"/>
    <property type="match status" value="1"/>
</dbReference>
<dbReference type="InterPro" id="IPR036188">
    <property type="entry name" value="FAD/NAD-bd_sf"/>
</dbReference>
<dbReference type="SUPFAM" id="SSF51905">
    <property type="entry name" value="FAD/NAD(P)-binding domain"/>
    <property type="match status" value="1"/>
</dbReference>
<gene>
    <name evidence="6" type="ORF">FLP30_02350</name>
</gene>
<reference evidence="6 7" key="1">
    <citation type="submission" date="2019-09" db="EMBL/GenBank/DDBJ databases">
        <title>Genome sequencing of strain KACC 21233.</title>
        <authorList>
            <person name="Heo J."/>
            <person name="Kim S.-J."/>
            <person name="Kim J.-S."/>
            <person name="Hong S.-B."/>
            <person name="Kwon S.-W."/>
        </authorList>
    </citation>
    <scope>NUCLEOTIDE SEQUENCE [LARGE SCALE GENOMIC DNA]</scope>
    <source>
        <strain evidence="6 7">KACC 21233</strain>
    </source>
</reference>
<dbReference type="PRINTS" id="PR00368">
    <property type="entry name" value="FADPNR"/>
</dbReference>
<dbReference type="InterPro" id="IPR057661">
    <property type="entry name" value="RsdA/BaiN/AoA(So)_Rossmann"/>
</dbReference>
<dbReference type="NCBIfam" id="TIGR03862">
    <property type="entry name" value="flavo_PP4765"/>
    <property type="match status" value="1"/>
</dbReference>
<evidence type="ECO:0000313" key="6">
    <source>
        <dbReference type="EMBL" id="QEO16737.1"/>
    </source>
</evidence>
<evidence type="ECO:0000259" key="5">
    <source>
        <dbReference type="Pfam" id="PF22780"/>
    </source>
</evidence>
<organism evidence="6 7">
    <name type="scientific">Acetobacter vaccinii</name>
    <dbReference type="NCBI Taxonomy" id="2592655"/>
    <lineage>
        <taxon>Bacteria</taxon>
        <taxon>Pseudomonadati</taxon>
        <taxon>Pseudomonadota</taxon>
        <taxon>Alphaproteobacteria</taxon>
        <taxon>Acetobacterales</taxon>
        <taxon>Acetobacteraceae</taxon>
        <taxon>Acetobacter</taxon>
    </lineage>
</organism>
<dbReference type="OrthoDB" id="5288829at2"/>